<reference evidence="3" key="1">
    <citation type="submission" date="2023-06" db="EMBL/GenBank/DDBJ databases">
        <title>Genome-scale phylogeny and comparative genomics of the fungal order Sordariales.</title>
        <authorList>
            <consortium name="Lawrence Berkeley National Laboratory"/>
            <person name="Hensen N."/>
            <person name="Bonometti L."/>
            <person name="Westerberg I."/>
            <person name="Brannstrom I.O."/>
            <person name="Guillou S."/>
            <person name="Cros-Aarteil S."/>
            <person name="Calhoun S."/>
            <person name="Haridas S."/>
            <person name="Kuo A."/>
            <person name="Mondo S."/>
            <person name="Pangilinan J."/>
            <person name="Riley R."/>
            <person name="Labutti K."/>
            <person name="Andreopoulos B."/>
            <person name="Lipzen A."/>
            <person name="Chen C."/>
            <person name="Yanf M."/>
            <person name="Daum C."/>
            <person name="Ng V."/>
            <person name="Clum A."/>
            <person name="Steindorff A."/>
            <person name="Ohm R."/>
            <person name="Martin F."/>
            <person name="Silar P."/>
            <person name="Natvig D."/>
            <person name="Lalanne C."/>
            <person name="Gautier V."/>
            <person name="Ament-Velasquez S.L."/>
            <person name="Kruys A."/>
            <person name="Hutchinson M.I."/>
            <person name="Powell A.J."/>
            <person name="Barry K."/>
            <person name="Miller A.N."/>
            <person name="Grigoriev I.V."/>
            <person name="Debuchy R."/>
            <person name="Gladieux P."/>
            <person name="Thoren M.H."/>
            <person name="Johannesson H."/>
        </authorList>
    </citation>
    <scope>NUCLEOTIDE SEQUENCE</scope>
    <source>
        <strain evidence="3">CBS 540.89</strain>
    </source>
</reference>
<evidence type="ECO:0000259" key="1">
    <source>
        <dbReference type="Pfam" id="PF14033"/>
    </source>
</evidence>
<dbReference type="Pfam" id="PF21666">
    <property type="entry name" value="DUF4246_N"/>
    <property type="match status" value="1"/>
</dbReference>
<dbReference type="EMBL" id="JAUKTV010000013">
    <property type="protein sequence ID" value="KAK0719047.1"/>
    <property type="molecule type" value="Genomic_DNA"/>
</dbReference>
<protein>
    <submittedName>
        <fullName evidence="3">Uncharacterized protein</fullName>
    </submittedName>
</protein>
<proteinExistence type="predicted"/>
<dbReference type="InterPro" id="IPR025340">
    <property type="entry name" value="DUF4246"/>
</dbReference>
<comment type="caution">
    <text evidence="3">The sequence shown here is derived from an EMBL/GenBank/DDBJ whole genome shotgun (WGS) entry which is preliminary data.</text>
</comment>
<accession>A0AA40DZ44</accession>
<dbReference type="InterPro" id="IPR049207">
    <property type="entry name" value="DUF4246_N"/>
</dbReference>
<evidence type="ECO:0000313" key="4">
    <source>
        <dbReference type="Proteomes" id="UP001172159"/>
    </source>
</evidence>
<organism evidence="3 4">
    <name type="scientific">Apiosordaria backusii</name>
    <dbReference type="NCBI Taxonomy" id="314023"/>
    <lineage>
        <taxon>Eukaryota</taxon>
        <taxon>Fungi</taxon>
        <taxon>Dikarya</taxon>
        <taxon>Ascomycota</taxon>
        <taxon>Pezizomycotina</taxon>
        <taxon>Sordariomycetes</taxon>
        <taxon>Sordariomycetidae</taxon>
        <taxon>Sordariales</taxon>
        <taxon>Lasiosphaeriaceae</taxon>
        <taxon>Apiosordaria</taxon>
    </lineage>
</organism>
<evidence type="ECO:0000259" key="2">
    <source>
        <dbReference type="Pfam" id="PF21666"/>
    </source>
</evidence>
<gene>
    <name evidence="3" type="ORF">B0T21DRAFT_60415</name>
</gene>
<name>A0AA40DZ44_9PEZI</name>
<keyword evidence="4" id="KW-1185">Reference proteome</keyword>
<dbReference type="Pfam" id="PF14033">
    <property type="entry name" value="DUF4246"/>
    <property type="match status" value="1"/>
</dbReference>
<dbReference type="PANTHER" id="PTHR33119">
    <property type="entry name" value="IFI3P"/>
    <property type="match status" value="1"/>
</dbReference>
<feature type="domain" description="DUF4246" evidence="2">
    <location>
        <begin position="46"/>
        <end position="119"/>
    </location>
</feature>
<dbReference type="InterPro" id="IPR049192">
    <property type="entry name" value="DUF4246_C"/>
</dbReference>
<dbReference type="PANTHER" id="PTHR33119:SF1">
    <property type="entry name" value="FE2OG DIOXYGENASE DOMAIN-CONTAINING PROTEIN"/>
    <property type="match status" value="1"/>
</dbReference>
<sequence length="756" mass="87240">MIRRISQMARTTQILRARREANKGTPRTCVIRRATTMSENKQQHQYPGVNVDLRQLIQEGTPGVDFYRLGSFVGCRDYETPVLFVREVAMTLLMDRLTDKPSWHEKVFNDEIVAKWKQEALTAPEDDIWNSIITDEALERAQRGDTFGYGPRKPNRQRIISEKAFDYCIAELRCKAAEFKETGLIFTLNTNENTAIKSDSAVTHELQQDLRVAFDKLVAEQGANPDWHPWAQDMVQDLVHPSMHPFVYGKSLFLQDEVVGVEDAIEKWAGKGQVIEKPPMQPREEPRPYRSDYSTRSFWSETYQWLPANLAFQNDGTVKFTSYINNLHPKKHSEIYRILERLIDTAIPAWERVLSGRAIIGEASVDTTGENGEEEEVAPVQERFDLPPKHHEEGDDDGVYEPLQPELVKEWEEKNGKPVPVDDDEWNEVDEWTGPSDWDPNPEQYKGLTLDEQKERIRLNLKWKSIRDVILPEPVDFQPVKYTVAQKLGDKFKDTGLQVIVKMATIELTPEKPDFPVGGWHVEGMMNEHIVATALYYLDSENVTPSSLEFRMKTSSFQDGLQERVGQDCYRPYETMFGCYFSQGEAIQKLGSIETRQGRLLAFPNVFHHRVSPFSLQDRTKPGHRRFVALWLVDPHQRIISTANVPPQQLDWWAEAVFGGKDQVEKGDMPSEVFQLLLEQGLADKISPPKEVLDKMSNRLPVEIMDMVRKERVIPEGLMTNEEAKEHRLKLMEERSRFHKDAESAWKQGEYSLCEH</sequence>
<dbReference type="Proteomes" id="UP001172159">
    <property type="component" value="Unassembled WGS sequence"/>
</dbReference>
<dbReference type="AlphaFoldDB" id="A0AA40DZ44"/>
<feature type="domain" description="DUF4246" evidence="1">
    <location>
        <begin position="162"/>
        <end position="655"/>
    </location>
</feature>
<evidence type="ECO:0000313" key="3">
    <source>
        <dbReference type="EMBL" id="KAK0719047.1"/>
    </source>
</evidence>